<evidence type="ECO:0000313" key="3">
    <source>
        <dbReference type="Proteomes" id="UP000019804"/>
    </source>
</evidence>
<accession>A0A017S1Y4</accession>
<dbReference type="HOGENOM" id="CLU_1669011_0_0_1"/>
<gene>
    <name evidence="2" type="ORF">EURHEDRAFT_288242</name>
</gene>
<sequence>MCENQATNAGMTLDPGRTWHSAQSLTPQLYRSSMSHRIDHDHGLSLRSACVQEQWWLVGVCQRPARTAKQQPIWTRNQSDGTRVYSEGRSDRAIEEGMEGWGVGRKMRWWEDGQTRRTESVKADGNLIRFAVAGKIQLIGSRIDEVAPVVFNVLVVEG</sequence>
<feature type="compositionally biased region" description="Polar residues" evidence="1">
    <location>
        <begin position="1"/>
        <end position="10"/>
    </location>
</feature>
<dbReference type="Proteomes" id="UP000019804">
    <property type="component" value="Unassembled WGS sequence"/>
</dbReference>
<name>A0A017S1Y4_ASPRC</name>
<reference evidence="3" key="1">
    <citation type="journal article" date="2014" name="Nat. Commun.">
        <title>Genomic adaptations of the halophilic Dead Sea filamentous fungus Eurotium rubrum.</title>
        <authorList>
            <person name="Kis-Papo T."/>
            <person name="Weig A.R."/>
            <person name="Riley R."/>
            <person name="Persoh D."/>
            <person name="Salamov A."/>
            <person name="Sun H."/>
            <person name="Lipzen A."/>
            <person name="Wasser S.P."/>
            <person name="Rambold G."/>
            <person name="Grigoriev I.V."/>
            <person name="Nevo E."/>
        </authorList>
    </citation>
    <scope>NUCLEOTIDE SEQUENCE [LARGE SCALE GENOMIC DNA]</scope>
    <source>
        <strain evidence="3">CBS 135680</strain>
    </source>
</reference>
<feature type="region of interest" description="Disordered" evidence="1">
    <location>
        <begin position="1"/>
        <end position="20"/>
    </location>
</feature>
<dbReference type="AlphaFoldDB" id="A0A017S1Y4"/>
<evidence type="ECO:0000313" key="2">
    <source>
        <dbReference type="EMBL" id="EYE90634.1"/>
    </source>
</evidence>
<proteinExistence type="predicted"/>
<keyword evidence="3" id="KW-1185">Reference proteome</keyword>
<dbReference type="GeneID" id="63693342"/>
<organism evidence="2 3">
    <name type="scientific">Aspergillus ruber (strain CBS 135680)</name>
    <dbReference type="NCBI Taxonomy" id="1388766"/>
    <lineage>
        <taxon>Eukaryota</taxon>
        <taxon>Fungi</taxon>
        <taxon>Dikarya</taxon>
        <taxon>Ascomycota</taxon>
        <taxon>Pezizomycotina</taxon>
        <taxon>Eurotiomycetes</taxon>
        <taxon>Eurotiomycetidae</taxon>
        <taxon>Eurotiales</taxon>
        <taxon>Aspergillaceae</taxon>
        <taxon>Aspergillus</taxon>
        <taxon>Aspergillus subgen. Aspergillus</taxon>
    </lineage>
</organism>
<evidence type="ECO:0000256" key="1">
    <source>
        <dbReference type="SAM" id="MobiDB-lite"/>
    </source>
</evidence>
<dbReference type="EMBL" id="KK088456">
    <property type="protein sequence ID" value="EYE90634.1"/>
    <property type="molecule type" value="Genomic_DNA"/>
</dbReference>
<dbReference type="RefSeq" id="XP_040634324.1">
    <property type="nucleotide sequence ID" value="XM_040778218.1"/>
</dbReference>
<protein>
    <submittedName>
        <fullName evidence="2">Uncharacterized protein</fullName>
    </submittedName>
</protein>